<dbReference type="Pfam" id="PF00132">
    <property type="entry name" value="Hexapep"/>
    <property type="match status" value="1"/>
</dbReference>
<keyword evidence="5 7" id="KW-0012">Acyltransferase</keyword>
<comment type="similarity">
    <text evidence="1">Belongs to the transferase hexapeptide repeat family.</text>
</comment>
<dbReference type="NCBIfam" id="NF041874">
    <property type="entry name" value="EPS_EpsC"/>
    <property type="match status" value="1"/>
</dbReference>
<reference evidence="7 8" key="1">
    <citation type="submission" date="2020-08" db="EMBL/GenBank/DDBJ databases">
        <title>Genomic Encyclopedia of Type Strains, Phase IV (KMG-IV): sequencing the most valuable type-strain genomes for metagenomic binning, comparative biology and taxonomic classification.</title>
        <authorList>
            <person name="Goeker M."/>
        </authorList>
    </citation>
    <scope>NUCLEOTIDE SEQUENCE [LARGE SCALE GENOMIC DNA]</scope>
    <source>
        <strain evidence="7 8">DSM 27244</strain>
    </source>
</reference>
<evidence type="ECO:0000256" key="5">
    <source>
        <dbReference type="ARBA" id="ARBA00023315"/>
    </source>
</evidence>
<evidence type="ECO:0000256" key="3">
    <source>
        <dbReference type="ARBA" id="ARBA00022605"/>
    </source>
</evidence>
<protein>
    <recommendedName>
        <fullName evidence="2">serine O-acetyltransferase</fullName>
        <ecNumber evidence="2">2.3.1.30</ecNumber>
    </recommendedName>
</protein>
<keyword evidence="8" id="KW-1185">Reference proteome</keyword>
<evidence type="ECO:0000256" key="6">
    <source>
        <dbReference type="ARBA" id="ARBA00049486"/>
    </source>
</evidence>
<dbReference type="SUPFAM" id="SSF51161">
    <property type="entry name" value="Trimeric LpxA-like enzymes"/>
    <property type="match status" value="1"/>
</dbReference>
<dbReference type="CDD" id="cd03354">
    <property type="entry name" value="LbH_SAT"/>
    <property type="match status" value="1"/>
</dbReference>
<evidence type="ECO:0000256" key="1">
    <source>
        <dbReference type="ARBA" id="ARBA00007274"/>
    </source>
</evidence>
<name>A0A7W9AMC6_9SPHN</name>
<proteinExistence type="inferred from homology"/>
<dbReference type="InterPro" id="IPR001451">
    <property type="entry name" value="Hexapep"/>
</dbReference>
<keyword evidence="3" id="KW-0028">Amino-acid biosynthesis</keyword>
<sequence length="304" mass="31994">MIAAPAHIVEALAAIRRAARGDAYLHRFPDRARVAALVEAVSHALYPVRLGGWRGDPAAENGFVADRLGDALTIVEEQAGVELAYWQDEAADAFDTGLPAQIAALFAEELPDIRRLLDADLGAALIGDPAARSIDEVLICYPGAAAILHHRIANALYRLGAPIVARVVSELANARTGIDIHPGATIGGSFFIDHGTGVVIGETAIVGERVRLYQHVTLGARAPLGLSADGLRQRLARHPIVEDDVTIYAGTTILGRVTIGRGSVIGGNVWLLDDVAPGSVVAQPTASVLPLGEADDLNDRLHGR</sequence>
<evidence type="ECO:0000313" key="7">
    <source>
        <dbReference type="EMBL" id="MBB5697128.1"/>
    </source>
</evidence>
<comment type="catalytic activity">
    <reaction evidence="6">
        <text>L-serine + acetyl-CoA = O-acetyl-L-serine + CoA</text>
        <dbReference type="Rhea" id="RHEA:24560"/>
        <dbReference type="ChEBI" id="CHEBI:33384"/>
        <dbReference type="ChEBI" id="CHEBI:57287"/>
        <dbReference type="ChEBI" id="CHEBI:57288"/>
        <dbReference type="ChEBI" id="CHEBI:58340"/>
        <dbReference type="EC" id="2.3.1.30"/>
    </reaction>
</comment>
<dbReference type="InterPro" id="IPR053376">
    <property type="entry name" value="Serine_acetyltransferase"/>
</dbReference>
<evidence type="ECO:0000313" key="8">
    <source>
        <dbReference type="Proteomes" id="UP000557739"/>
    </source>
</evidence>
<comment type="caution">
    <text evidence="7">The sequence shown here is derived from an EMBL/GenBank/DDBJ whole genome shotgun (WGS) entry which is preliminary data.</text>
</comment>
<evidence type="ECO:0000256" key="4">
    <source>
        <dbReference type="ARBA" id="ARBA00022679"/>
    </source>
</evidence>
<evidence type="ECO:0000256" key="2">
    <source>
        <dbReference type="ARBA" id="ARBA00013266"/>
    </source>
</evidence>
<dbReference type="AlphaFoldDB" id="A0A7W9AMC6"/>
<dbReference type="InterPro" id="IPR045304">
    <property type="entry name" value="LbH_SAT"/>
</dbReference>
<dbReference type="EC" id="2.3.1.30" evidence="2"/>
<gene>
    <name evidence="7" type="ORF">FHR19_000453</name>
</gene>
<dbReference type="Gene3D" id="1.10.3130.10">
    <property type="entry name" value="serine acetyltransferase, domain 1"/>
    <property type="match status" value="1"/>
</dbReference>
<dbReference type="GO" id="GO:0009001">
    <property type="term" value="F:serine O-acetyltransferase activity"/>
    <property type="evidence" value="ECO:0007669"/>
    <property type="project" value="UniProtKB-EC"/>
</dbReference>
<dbReference type="Proteomes" id="UP000557739">
    <property type="component" value="Unassembled WGS sequence"/>
</dbReference>
<dbReference type="PANTHER" id="PTHR42811">
    <property type="entry name" value="SERINE ACETYLTRANSFERASE"/>
    <property type="match status" value="1"/>
</dbReference>
<organism evidence="7 8">
    <name type="scientific">Sphingomonas yantingensis</name>
    <dbReference type="NCBI Taxonomy" id="1241761"/>
    <lineage>
        <taxon>Bacteria</taxon>
        <taxon>Pseudomonadati</taxon>
        <taxon>Pseudomonadota</taxon>
        <taxon>Alphaproteobacteria</taxon>
        <taxon>Sphingomonadales</taxon>
        <taxon>Sphingomonadaceae</taxon>
        <taxon>Sphingomonas</taxon>
    </lineage>
</organism>
<dbReference type="InterPro" id="IPR011004">
    <property type="entry name" value="Trimer_LpxA-like_sf"/>
</dbReference>
<accession>A0A7W9AMC6</accession>
<dbReference type="EMBL" id="JACIJJ010000001">
    <property type="protein sequence ID" value="MBB5697128.1"/>
    <property type="molecule type" value="Genomic_DNA"/>
</dbReference>
<dbReference type="InterPro" id="IPR042122">
    <property type="entry name" value="Ser_AcTrfase_N_sf"/>
</dbReference>
<keyword evidence="4 7" id="KW-0808">Transferase</keyword>
<dbReference type="RefSeq" id="WP_184023758.1">
    <property type="nucleotide sequence ID" value="NZ_JACIJJ010000001.1"/>
</dbReference>
<dbReference type="Gene3D" id="2.160.10.10">
    <property type="entry name" value="Hexapeptide repeat proteins"/>
    <property type="match status" value="1"/>
</dbReference>
<dbReference type="GO" id="GO:0008652">
    <property type="term" value="P:amino acid biosynthetic process"/>
    <property type="evidence" value="ECO:0007669"/>
    <property type="project" value="UniProtKB-KW"/>
</dbReference>